<reference evidence="7" key="1">
    <citation type="journal article" date="2023" name="GigaByte">
        <title>Genome assembly of the bearded iris, Iris pallida Lam.</title>
        <authorList>
            <person name="Bruccoleri R.E."/>
            <person name="Oakeley E.J."/>
            <person name="Faust A.M.E."/>
            <person name="Altorfer M."/>
            <person name="Dessus-Babus S."/>
            <person name="Burckhardt D."/>
            <person name="Oertli M."/>
            <person name="Naumann U."/>
            <person name="Petersen F."/>
            <person name="Wong J."/>
        </authorList>
    </citation>
    <scope>NUCLEOTIDE SEQUENCE</scope>
    <source>
        <strain evidence="7">GSM-AAB239-AS_SAM_17_03QT</strain>
    </source>
</reference>
<dbReference type="AlphaFoldDB" id="A0AAX6F7I1"/>
<dbReference type="Proteomes" id="UP001140949">
    <property type="component" value="Unassembled WGS sequence"/>
</dbReference>
<evidence type="ECO:0000256" key="4">
    <source>
        <dbReference type="ARBA" id="ARBA00022729"/>
    </source>
</evidence>
<feature type="compositionally biased region" description="Low complexity" evidence="6">
    <location>
        <begin position="1"/>
        <end position="14"/>
    </location>
</feature>
<dbReference type="GO" id="GO:0048046">
    <property type="term" value="C:apoplast"/>
    <property type="evidence" value="ECO:0007669"/>
    <property type="project" value="UniProtKB-SubCell"/>
</dbReference>
<name>A0AAX6F7I1_IRIPA</name>
<reference evidence="7" key="2">
    <citation type="submission" date="2023-04" db="EMBL/GenBank/DDBJ databases">
        <authorList>
            <person name="Bruccoleri R.E."/>
            <person name="Oakeley E.J."/>
            <person name="Faust A.-M."/>
            <person name="Dessus-Babus S."/>
            <person name="Altorfer M."/>
            <person name="Burckhardt D."/>
            <person name="Oertli M."/>
            <person name="Naumann U."/>
            <person name="Petersen F."/>
            <person name="Wong J."/>
        </authorList>
    </citation>
    <scope>NUCLEOTIDE SEQUENCE</scope>
    <source>
        <strain evidence="7">GSM-AAB239-AS_SAM_17_03QT</strain>
        <tissue evidence="7">Leaf</tissue>
    </source>
</reference>
<protein>
    <submittedName>
        <fullName evidence="7">Protein EXORDIUM-like 1</fullName>
    </submittedName>
</protein>
<evidence type="ECO:0000256" key="6">
    <source>
        <dbReference type="SAM" id="MobiDB-lite"/>
    </source>
</evidence>
<proteinExistence type="inferred from homology"/>
<gene>
    <name evidence="7" type="ORF">M6B38_151925</name>
</gene>
<comment type="similarity">
    <text evidence="5">Belongs to the EXORDIUM family.</text>
</comment>
<evidence type="ECO:0000256" key="5">
    <source>
        <dbReference type="ARBA" id="ARBA00023591"/>
    </source>
</evidence>
<evidence type="ECO:0000256" key="3">
    <source>
        <dbReference type="ARBA" id="ARBA00022525"/>
    </source>
</evidence>
<dbReference type="PANTHER" id="PTHR31279:SF58">
    <property type="entry name" value="PROTEIN EXORDIUM-LIKE 2"/>
    <property type="match status" value="1"/>
</dbReference>
<keyword evidence="3" id="KW-0964">Secreted</keyword>
<sequence length="113" mass="11706">MESSPSCSTPSCPTLSPPSPPPANSRARHPSPCGGGPLESSPTSRSGTRRGKCPGYCAWPFHQPAYRPQSALLVAPNGDVGADEMVINLAALMTGTVTNPFENGLFKGPRKTG</sequence>
<evidence type="ECO:0000256" key="1">
    <source>
        <dbReference type="ARBA" id="ARBA00004271"/>
    </source>
</evidence>
<dbReference type="EMBL" id="JANAVB010031415">
    <property type="protein sequence ID" value="KAJ6812129.1"/>
    <property type="molecule type" value="Genomic_DNA"/>
</dbReference>
<feature type="region of interest" description="Disordered" evidence="6">
    <location>
        <begin position="1"/>
        <end position="51"/>
    </location>
</feature>
<dbReference type="Pfam" id="PF04674">
    <property type="entry name" value="Phi_1"/>
    <property type="match status" value="1"/>
</dbReference>
<accession>A0AAX6F7I1</accession>
<evidence type="ECO:0000313" key="8">
    <source>
        <dbReference type="Proteomes" id="UP001140949"/>
    </source>
</evidence>
<keyword evidence="4" id="KW-0732">Signal</keyword>
<keyword evidence="2" id="KW-0052">Apoplast</keyword>
<dbReference type="InterPro" id="IPR006766">
    <property type="entry name" value="EXORDIUM-like"/>
</dbReference>
<dbReference type="PANTHER" id="PTHR31279">
    <property type="entry name" value="PROTEIN EXORDIUM-LIKE 5"/>
    <property type="match status" value="1"/>
</dbReference>
<evidence type="ECO:0000256" key="2">
    <source>
        <dbReference type="ARBA" id="ARBA00022523"/>
    </source>
</evidence>
<organism evidence="7 8">
    <name type="scientific">Iris pallida</name>
    <name type="common">Sweet iris</name>
    <dbReference type="NCBI Taxonomy" id="29817"/>
    <lineage>
        <taxon>Eukaryota</taxon>
        <taxon>Viridiplantae</taxon>
        <taxon>Streptophyta</taxon>
        <taxon>Embryophyta</taxon>
        <taxon>Tracheophyta</taxon>
        <taxon>Spermatophyta</taxon>
        <taxon>Magnoliopsida</taxon>
        <taxon>Liliopsida</taxon>
        <taxon>Asparagales</taxon>
        <taxon>Iridaceae</taxon>
        <taxon>Iridoideae</taxon>
        <taxon>Irideae</taxon>
        <taxon>Iris</taxon>
    </lineage>
</organism>
<evidence type="ECO:0000313" key="7">
    <source>
        <dbReference type="EMBL" id="KAJ6812129.1"/>
    </source>
</evidence>
<comment type="subcellular location">
    <subcellularLocation>
        <location evidence="1">Secreted</location>
        <location evidence="1">Extracellular space</location>
        <location evidence="1">Apoplast</location>
    </subcellularLocation>
</comment>
<keyword evidence="8" id="KW-1185">Reference proteome</keyword>
<comment type="caution">
    <text evidence="7">The sequence shown here is derived from an EMBL/GenBank/DDBJ whole genome shotgun (WGS) entry which is preliminary data.</text>
</comment>